<reference evidence="2" key="1">
    <citation type="journal article" date="2015" name="Nature">
        <title>Complex archaea that bridge the gap between prokaryotes and eukaryotes.</title>
        <authorList>
            <person name="Spang A."/>
            <person name="Saw J.H."/>
            <person name="Jorgensen S.L."/>
            <person name="Zaremba-Niedzwiedzka K."/>
            <person name="Martijn J."/>
            <person name="Lind A.E."/>
            <person name="van Eijk R."/>
            <person name="Schleper C."/>
            <person name="Guy L."/>
            <person name="Ettema T.J."/>
        </authorList>
    </citation>
    <scope>NUCLEOTIDE SEQUENCE</scope>
</reference>
<accession>A0A0F9QUU7</accession>
<sequence length="115" mass="13113">MNIKRAIFIFVIFASVYGCVGIRDYGKSVFLNLQLVSNKIVSVMMFEEEDEALIEQLEAYEEKINEECSALQQIGYRRMMSEPISSELEYEAGISLQKCNEVVIQADQFLKANGL</sequence>
<feature type="coiled-coil region" evidence="1">
    <location>
        <begin position="43"/>
        <end position="74"/>
    </location>
</feature>
<evidence type="ECO:0000313" key="2">
    <source>
        <dbReference type="EMBL" id="KKN08988.1"/>
    </source>
</evidence>
<proteinExistence type="predicted"/>
<keyword evidence="1" id="KW-0175">Coiled coil</keyword>
<evidence type="ECO:0000256" key="1">
    <source>
        <dbReference type="SAM" id="Coils"/>
    </source>
</evidence>
<dbReference type="EMBL" id="LAZR01004395">
    <property type="protein sequence ID" value="KKN08988.1"/>
    <property type="molecule type" value="Genomic_DNA"/>
</dbReference>
<gene>
    <name evidence="2" type="ORF">LCGC14_1051090</name>
</gene>
<comment type="caution">
    <text evidence="2">The sequence shown here is derived from an EMBL/GenBank/DDBJ whole genome shotgun (WGS) entry which is preliminary data.</text>
</comment>
<organism evidence="2">
    <name type="scientific">marine sediment metagenome</name>
    <dbReference type="NCBI Taxonomy" id="412755"/>
    <lineage>
        <taxon>unclassified sequences</taxon>
        <taxon>metagenomes</taxon>
        <taxon>ecological metagenomes</taxon>
    </lineage>
</organism>
<dbReference type="PROSITE" id="PS51257">
    <property type="entry name" value="PROKAR_LIPOPROTEIN"/>
    <property type="match status" value="1"/>
</dbReference>
<protein>
    <submittedName>
        <fullName evidence="2">Uncharacterized protein</fullName>
    </submittedName>
</protein>
<dbReference type="AlphaFoldDB" id="A0A0F9QUU7"/>
<name>A0A0F9QUU7_9ZZZZ</name>